<accession>A0A139W987</accession>
<dbReference type="eggNOG" id="ENOG502QYYT">
    <property type="taxonomic scope" value="Eukaryota"/>
</dbReference>
<dbReference type="Proteomes" id="UP000007266">
    <property type="component" value="Unassembled WGS sequence"/>
</dbReference>
<reference evidence="1 2" key="1">
    <citation type="journal article" date="2008" name="Nature">
        <title>The genome of the model beetle and pest Tribolium castaneum.</title>
        <authorList>
            <consortium name="Tribolium Genome Sequencing Consortium"/>
            <person name="Richards S."/>
            <person name="Gibbs R.A."/>
            <person name="Weinstock G.M."/>
            <person name="Brown S.J."/>
            <person name="Denell R."/>
            <person name="Beeman R.W."/>
            <person name="Gibbs R."/>
            <person name="Beeman R.W."/>
            <person name="Brown S.J."/>
            <person name="Bucher G."/>
            <person name="Friedrich M."/>
            <person name="Grimmelikhuijzen C.J."/>
            <person name="Klingler M."/>
            <person name="Lorenzen M."/>
            <person name="Richards S."/>
            <person name="Roth S."/>
            <person name="Schroder R."/>
            <person name="Tautz D."/>
            <person name="Zdobnov E.M."/>
            <person name="Muzny D."/>
            <person name="Gibbs R.A."/>
            <person name="Weinstock G.M."/>
            <person name="Attaway T."/>
            <person name="Bell S."/>
            <person name="Buhay C.J."/>
            <person name="Chandrabose M.N."/>
            <person name="Chavez D."/>
            <person name="Clerk-Blankenburg K.P."/>
            <person name="Cree A."/>
            <person name="Dao M."/>
            <person name="Davis C."/>
            <person name="Chacko J."/>
            <person name="Dinh H."/>
            <person name="Dugan-Rocha S."/>
            <person name="Fowler G."/>
            <person name="Garner T.T."/>
            <person name="Garnes J."/>
            <person name="Gnirke A."/>
            <person name="Hawes A."/>
            <person name="Hernandez J."/>
            <person name="Hines S."/>
            <person name="Holder M."/>
            <person name="Hume J."/>
            <person name="Jhangiani S.N."/>
            <person name="Joshi V."/>
            <person name="Khan Z.M."/>
            <person name="Jackson L."/>
            <person name="Kovar C."/>
            <person name="Kowis A."/>
            <person name="Lee S."/>
            <person name="Lewis L.R."/>
            <person name="Margolis J."/>
            <person name="Morgan M."/>
            <person name="Nazareth L.V."/>
            <person name="Nguyen N."/>
            <person name="Okwuonu G."/>
            <person name="Parker D."/>
            <person name="Richards S."/>
            <person name="Ruiz S.J."/>
            <person name="Santibanez J."/>
            <person name="Savard J."/>
            <person name="Scherer S.E."/>
            <person name="Schneider B."/>
            <person name="Sodergren E."/>
            <person name="Tautz D."/>
            <person name="Vattahil S."/>
            <person name="Villasana D."/>
            <person name="White C.S."/>
            <person name="Wright R."/>
            <person name="Park Y."/>
            <person name="Beeman R.W."/>
            <person name="Lord J."/>
            <person name="Oppert B."/>
            <person name="Lorenzen M."/>
            <person name="Brown S."/>
            <person name="Wang L."/>
            <person name="Savard J."/>
            <person name="Tautz D."/>
            <person name="Richards S."/>
            <person name="Weinstock G."/>
            <person name="Gibbs R.A."/>
            <person name="Liu Y."/>
            <person name="Worley K."/>
            <person name="Weinstock G."/>
            <person name="Elsik C.G."/>
            <person name="Reese J.T."/>
            <person name="Elhaik E."/>
            <person name="Landan G."/>
            <person name="Graur D."/>
            <person name="Arensburger P."/>
            <person name="Atkinson P."/>
            <person name="Beeman R.W."/>
            <person name="Beidler J."/>
            <person name="Brown S.J."/>
            <person name="Demuth J.P."/>
            <person name="Drury D.W."/>
            <person name="Du Y.Z."/>
            <person name="Fujiwara H."/>
            <person name="Lorenzen M."/>
            <person name="Maselli V."/>
            <person name="Osanai M."/>
            <person name="Park Y."/>
            <person name="Robertson H.M."/>
            <person name="Tu Z."/>
            <person name="Wang J.J."/>
            <person name="Wang S."/>
            <person name="Richards S."/>
            <person name="Song H."/>
            <person name="Zhang L."/>
            <person name="Sodergren E."/>
            <person name="Werner D."/>
            <person name="Stanke M."/>
            <person name="Morgenstern B."/>
            <person name="Solovyev V."/>
            <person name="Kosarev P."/>
            <person name="Brown G."/>
            <person name="Chen H.C."/>
            <person name="Ermolaeva O."/>
            <person name="Hlavina W."/>
            <person name="Kapustin Y."/>
            <person name="Kiryutin B."/>
            <person name="Kitts P."/>
            <person name="Maglott D."/>
            <person name="Pruitt K."/>
            <person name="Sapojnikov V."/>
            <person name="Souvorov A."/>
            <person name="Mackey A.J."/>
            <person name="Waterhouse R.M."/>
            <person name="Wyder S."/>
            <person name="Zdobnov E.M."/>
            <person name="Zdobnov E.M."/>
            <person name="Wyder S."/>
            <person name="Kriventseva E.V."/>
            <person name="Kadowaki T."/>
            <person name="Bork P."/>
            <person name="Aranda M."/>
            <person name="Bao R."/>
            <person name="Beermann A."/>
            <person name="Berns N."/>
            <person name="Bolognesi R."/>
            <person name="Bonneton F."/>
            <person name="Bopp D."/>
            <person name="Brown S.J."/>
            <person name="Bucher G."/>
            <person name="Butts T."/>
            <person name="Chaumot A."/>
            <person name="Denell R.E."/>
            <person name="Ferrier D.E."/>
            <person name="Friedrich M."/>
            <person name="Gordon C.M."/>
            <person name="Jindra M."/>
            <person name="Klingler M."/>
            <person name="Lan Q."/>
            <person name="Lattorff H.M."/>
            <person name="Laudet V."/>
            <person name="von Levetsow C."/>
            <person name="Liu Z."/>
            <person name="Lutz R."/>
            <person name="Lynch J.A."/>
            <person name="da Fonseca R.N."/>
            <person name="Posnien N."/>
            <person name="Reuter R."/>
            <person name="Roth S."/>
            <person name="Savard J."/>
            <person name="Schinko J.B."/>
            <person name="Schmitt C."/>
            <person name="Schoppmeier M."/>
            <person name="Schroder R."/>
            <person name="Shippy T.D."/>
            <person name="Simonnet F."/>
            <person name="Marques-Souza H."/>
            <person name="Tautz D."/>
            <person name="Tomoyasu Y."/>
            <person name="Trauner J."/>
            <person name="Van der Zee M."/>
            <person name="Vervoort M."/>
            <person name="Wittkopp N."/>
            <person name="Wimmer E.A."/>
            <person name="Yang X."/>
            <person name="Jones A.K."/>
            <person name="Sattelle D.B."/>
            <person name="Ebert P.R."/>
            <person name="Nelson D."/>
            <person name="Scott J.G."/>
            <person name="Beeman R.W."/>
            <person name="Muthukrishnan S."/>
            <person name="Kramer K.J."/>
            <person name="Arakane Y."/>
            <person name="Beeman R.W."/>
            <person name="Zhu Q."/>
            <person name="Hogenkamp D."/>
            <person name="Dixit R."/>
            <person name="Oppert B."/>
            <person name="Jiang H."/>
            <person name="Zou Z."/>
            <person name="Marshall J."/>
            <person name="Elpidina E."/>
            <person name="Vinokurov K."/>
            <person name="Oppert C."/>
            <person name="Zou Z."/>
            <person name="Evans J."/>
            <person name="Lu Z."/>
            <person name="Zhao P."/>
            <person name="Sumathipala N."/>
            <person name="Altincicek B."/>
            <person name="Vilcinskas A."/>
            <person name="Williams M."/>
            <person name="Hultmark D."/>
            <person name="Hetru C."/>
            <person name="Jiang H."/>
            <person name="Grimmelikhuijzen C.J."/>
            <person name="Hauser F."/>
            <person name="Cazzamali G."/>
            <person name="Williamson M."/>
            <person name="Park Y."/>
            <person name="Li B."/>
            <person name="Tanaka Y."/>
            <person name="Predel R."/>
            <person name="Neupert S."/>
            <person name="Schachtner J."/>
            <person name="Verleyen P."/>
            <person name="Raible F."/>
            <person name="Bork P."/>
            <person name="Friedrich M."/>
            <person name="Walden K.K."/>
            <person name="Robertson H.M."/>
            <person name="Angeli S."/>
            <person name="Foret S."/>
            <person name="Bucher G."/>
            <person name="Schuetz S."/>
            <person name="Maleszka R."/>
            <person name="Wimmer E.A."/>
            <person name="Beeman R.W."/>
            <person name="Lorenzen M."/>
            <person name="Tomoyasu Y."/>
            <person name="Miller S.C."/>
            <person name="Grossmann D."/>
            <person name="Bucher G."/>
        </authorList>
    </citation>
    <scope>NUCLEOTIDE SEQUENCE [LARGE SCALE GENOMIC DNA]</scope>
    <source>
        <strain evidence="1 2">Georgia GA2</strain>
    </source>
</reference>
<dbReference type="EMBL" id="KQ972609">
    <property type="protein sequence ID" value="KXZ75850.1"/>
    <property type="molecule type" value="Genomic_DNA"/>
</dbReference>
<keyword evidence="2" id="KW-1185">Reference proteome</keyword>
<name>A0A139W987_TRICA</name>
<sequence>MRFLIANQLGVLYNWRGKDKLAFKDTKLMEIIYDAGKINFQQTDKNDARIEKTVKEWLKFSKSRLNKKKS</sequence>
<organism evidence="1 2">
    <name type="scientific">Tribolium castaneum</name>
    <name type="common">Red flour beetle</name>
    <dbReference type="NCBI Taxonomy" id="7070"/>
    <lineage>
        <taxon>Eukaryota</taxon>
        <taxon>Metazoa</taxon>
        <taxon>Ecdysozoa</taxon>
        <taxon>Arthropoda</taxon>
        <taxon>Hexapoda</taxon>
        <taxon>Insecta</taxon>
        <taxon>Pterygota</taxon>
        <taxon>Neoptera</taxon>
        <taxon>Endopterygota</taxon>
        <taxon>Coleoptera</taxon>
        <taxon>Polyphaga</taxon>
        <taxon>Cucujiformia</taxon>
        <taxon>Tenebrionidae</taxon>
        <taxon>Tenebrionidae incertae sedis</taxon>
        <taxon>Tribolium</taxon>
    </lineage>
</organism>
<proteinExistence type="predicted"/>
<evidence type="ECO:0000313" key="2">
    <source>
        <dbReference type="Proteomes" id="UP000007266"/>
    </source>
</evidence>
<dbReference type="AlphaFoldDB" id="A0A139W987"/>
<gene>
    <name evidence="1" type="primary">AUGUSTUS-3.0.2_34992</name>
    <name evidence="1" type="ORF">TcasGA2_TC034992</name>
</gene>
<evidence type="ECO:0000313" key="1">
    <source>
        <dbReference type="EMBL" id="KXZ75850.1"/>
    </source>
</evidence>
<protein>
    <submittedName>
        <fullName evidence="1">Uncharacterized protein</fullName>
    </submittedName>
</protein>
<reference evidence="1 2" key="2">
    <citation type="journal article" date="2010" name="Nucleic Acids Res.">
        <title>BeetleBase in 2010: revisions to provide comprehensive genomic information for Tribolium castaneum.</title>
        <authorList>
            <person name="Kim H.S."/>
            <person name="Murphy T."/>
            <person name="Xia J."/>
            <person name="Caragea D."/>
            <person name="Park Y."/>
            <person name="Beeman R.W."/>
            <person name="Lorenzen M.D."/>
            <person name="Butcher S."/>
            <person name="Manak J.R."/>
            <person name="Brown S.J."/>
        </authorList>
    </citation>
    <scope>NUCLEOTIDE SEQUENCE [LARGE SCALE GENOMIC DNA]</scope>
    <source>
        <strain evidence="1 2">Georgia GA2</strain>
    </source>
</reference>
<dbReference type="InParanoid" id="A0A139W987"/>